<dbReference type="AlphaFoldDB" id="A0A540LTI8"/>
<gene>
    <name evidence="2" type="ORF">C1H46_024712</name>
</gene>
<organism evidence="2 3">
    <name type="scientific">Malus baccata</name>
    <name type="common">Siberian crab apple</name>
    <name type="synonym">Pyrus baccata</name>
    <dbReference type="NCBI Taxonomy" id="106549"/>
    <lineage>
        <taxon>Eukaryota</taxon>
        <taxon>Viridiplantae</taxon>
        <taxon>Streptophyta</taxon>
        <taxon>Embryophyta</taxon>
        <taxon>Tracheophyta</taxon>
        <taxon>Spermatophyta</taxon>
        <taxon>Magnoliopsida</taxon>
        <taxon>eudicotyledons</taxon>
        <taxon>Gunneridae</taxon>
        <taxon>Pentapetalae</taxon>
        <taxon>rosids</taxon>
        <taxon>fabids</taxon>
        <taxon>Rosales</taxon>
        <taxon>Rosaceae</taxon>
        <taxon>Amygdaloideae</taxon>
        <taxon>Maleae</taxon>
        <taxon>Malus</taxon>
    </lineage>
</organism>
<dbReference type="Proteomes" id="UP000315295">
    <property type="component" value="Unassembled WGS sequence"/>
</dbReference>
<dbReference type="InterPro" id="IPR000198">
    <property type="entry name" value="RhoGAP_dom"/>
</dbReference>
<evidence type="ECO:0000313" key="2">
    <source>
        <dbReference type="EMBL" id="TQD89718.1"/>
    </source>
</evidence>
<protein>
    <recommendedName>
        <fullName evidence="1">Rho-GAP domain-containing protein</fullName>
    </recommendedName>
</protein>
<dbReference type="PROSITE" id="PS50238">
    <property type="entry name" value="RHOGAP"/>
    <property type="match status" value="1"/>
</dbReference>
<sequence length="75" mass="9541">MVYWLPKPVVTFIFERREESLPIFKRRLLGRLLLESSRFRLKLLLQHLLMWQRRVYHQAMLRQKQRMLLSFLWLW</sequence>
<evidence type="ECO:0000313" key="3">
    <source>
        <dbReference type="Proteomes" id="UP000315295"/>
    </source>
</evidence>
<name>A0A540LTI8_MALBA</name>
<dbReference type="GO" id="GO:0007165">
    <property type="term" value="P:signal transduction"/>
    <property type="evidence" value="ECO:0007669"/>
    <property type="project" value="InterPro"/>
</dbReference>
<keyword evidence="3" id="KW-1185">Reference proteome</keyword>
<evidence type="ECO:0000259" key="1">
    <source>
        <dbReference type="PROSITE" id="PS50238"/>
    </source>
</evidence>
<feature type="domain" description="Rho-GAP" evidence="1">
    <location>
        <begin position="1"/>
        <end position="75"/>
    </location>
</feature>
<accession>A0A540LTI8</accession>
<comment type="caution">
    <text evidence="2">The sequence shown here is derived from an EMBL/GenBank/DDBJ whole genome shotgun (WGS) entry which is preliminary data.</text>
</comment>
<dbReference type="EMBL" id="VIEB01000471">
    <property type="protein sequence ID" value="TQD89718.1"/>
    <property type="molecule type" value="Genomic_DNA"/>
</dbReference>
<proteinExistence type="predicted"/>
<reference evidence="2 3" key="1">
    <citation type="journal article" date="2019" name="G3 (Bethesda)">
        <title>Sequencing of a Wild Apple (Malus baccata) Genome Unravels the Differences Between Cultivated and Wild Apple Species Regarding Disease Resistance and Cold Tolerance.</title>
        <authorList>
            <person name="Chen X."/>
        </authorList>
    </citation>
    <scope>NUCLEOTIDE SEQUENCE [LARGE SCALE GENOMIC DNA]</scope>
    <source>
        <strain evidence="3">cv. Shandingzi</strain>
        <tissue evidence="2">Leaves</tissue>
    </source>
</reference>